<dbReference type="AlphaFoldDB" id="A0AAV4S1T1"/>
<comment type="caution">
    <text evidence="2">The sequence shown here is derived from an EMBL/GenBank/DDBJ whole genome shotgun (WGS) entry which is preliminary data.</text>
</comment>
<keyword evidence="3" id="KW-1185">Reference proteome</keyword>
<proteinExistence type="predicted"/>
<feature type="compositionally biased region" description="Low complexity" evidence="1">
    <location>
        <begin position="1"/>
        <end position="14"/>
    </location>
</feature>
<name>A0AAV4S1T1_CAEEX</name>
<feature type="region of interest" description="Disordered" evidence="1">
    <location>
        <begin position="1"/>
        <end position="23"/>
    </location>
</feature>
<sequence length="44" mass="4934">MDNSSDSYSGNGSNIDTDFDPHHCLSDSKELRAECKDRPFSNIK</sequence>
<evidence type="ECO:0000256" key="1">
    <source>
        <dbReference type="SAM" id="MobiDB-lite"/>
    </source>
</evidence>
<gene>
    <name evidence="2" type="ORF">CEXT_457481</name>
</gene>
<reference evidence="2 3" key="1">
    <citation type="submission" date="2021-06" db="EMBL/GenBank/DDBJ databases">
        <title>Caerostris extrusa draft genome.</title>
        <authorList>
            <person name="Kono N."/>
            <person name="Arakawa K."/>
        </authorList>
    </citation>
    <scope>NUCLEOTIDE SEQUENCE [LARGE SCALE GENOMIC DNA]</scope>
</reference>
<accession>A0AAV4S1T1</accession>
<evidence type="ECO:0000313" key="3">
    <source>
        <dbReference type="Proteomes" id="UP001054945"/>
    </source>
</evidence>
<dbReference type="Proteomes" id="UP001054945">
    <property type="component" value="Unassembled WGS sequence"/>
</dbReference>
<feature type="non-terminal residue" evidence="2">
    <location>
        <position position="44"/>
    </location>
</feature>
<evidence type="ECO:0000313" key="2">
    <source>
        <dbReference type="EMBL" id="GIY27949.1"/>
    </source>
</evidence>
<organism evidence="2 3">
    <name type="scientific">Caerostris extrusa</name>
    <name type="common">Bark spider</name>
    <name type="synonym">Caerostris bankana</name>
    <dbReference type="NCBI Taxonomy" id="172846"/>
    <lineage>
        <taxon>Eukaryota</taxon>
        <taxon>Metazoa</taxon>
        <taxon>Ecdysozoa</taxon>
        <taxon>Arthropoda</taxon>
        <taxon>Chelicerata</taxon>
        <taxon>Arachnida</taxon>
        <taxon>Araneae</taxon>
        <taxon>Araneomorphae</taxon>
        <taxon>Entelegynae</taxon>
        <taxon>Araneoidea</taxon>
        <taxon>Araneidae</taxon>
        <taxon>Caerostris</taxon>
    </lineage>
</organism>
<protein>
    <submittedName>
        <fullName evidence="2">Uncharacterized protein</fullName>
    </submittedName>
</protein>
<dbReference type="EMBL" id="BPLR01008884">
    <property type="protein sequence ID" value="GIY27949.1"/>
    <property type="molecule type" value="Genomic_DNA"/>
</dbReference>